<dbReference type="InterPro" id="IPR025240">
    <property type="entry name" value="DUF4189"/>
</dbReference>
<dbReference type="SMART" id="SM00220">
    <property type="entry name" value="S_TKc"/>
    <property type="match status" value="1"/>
</dbReference>
<keyword evidence="11" id="KW-0812">Transmembrane</keyword>
<evidence type="ECO:0000256" key="11">
    <source>
        <dbReference type="SAM" id="Phobius"/>
    </source>
</evidence>
<accession>A0ABR8CAF6</accession>
<evidence type="ECO:0000256" key="10">
    <source>
        <dbReference type="SAM" id="MobiDB-lite"/>
    </source>
</evidence>
<feature type="compositionally biased region" description="Low complexity" evidence="10">
    <location>
        <begin position="407"/>
        <end position="418"/>
    </location>
</feature>
<keyword evidence="6 9" id="KW-0067">ATP-binding</keyword>
<feature type="region of interest" description="Disordered" evidence="10">
    <location>
        <begin position="375"/>
        <end position="418"/>
    </location>
</feature>
<keyword evidence="3" id="KW-0808">Transferase</keyword>
<name>A0ABR8CAF6_9CYAN</name>
<feature type="binding site" evidence="9">
    <location>
        <position position="42"/>
    </location>
    <ligand>
        <name>ATP</name>
        <dbReference type="ChEBI" id="CHEBI:30616"/>
    </ligand>
</feature>
<sequence>MLVGKTLKNRYKILSVLGSGGFGDTYLAQDIDLPSHPTCVVKQLKPKDTNPNVLPIAKGLFDREAEYLYKLGNAHTQIPKLFAHFEENNEFFLVQEFVEGHSLAEEIPIGQRLSESATTALLIEILEVLAFVHQNNIIHRDIKLTNIMRRRQDGKIVLIDFGAVKDISALKTDSQGHTDVTVSIGSPGYMPSEQARGKPRLSSDVYAVGMIGIQALTGIAPDSLQEDANTGEILWRDRAQVSNAFAEVLQKMVFSHFSQRYKSAIDALHAMQSLGATNINNIAPTEAIAYPLFSSDSSPTIVTNTDGATAPASAPTTPQHPVTTPHVTVSTPNPAFSKFQPFLWFALTGVISVSAAIATVMLIPKLTNQTGNNTQIEATKTPTSSPSVTPTTSPSTDISEPLETETPESTPVVPTSNPTMISFGAIARSPSTQDKGYSWNYTSQIAAEERALSECENNSSSGDCKILVWARNACMSLAEGSNGSVGSGWSTDMTAAENTAKQVCQQYKGVDCAITRTICLPFQQ</sequence>
<keyword evidence="4 9" id="KW-0547">Nucleotide-binding</keyword>
<keyword evidence="5" id="KW-0418">Kinase</keyword>
<evidence type="ECO:0000256" key="9">
    <source>
        <dbReference type="PROSITE-ProRule" id="PRU10141"/>
    </source>
</evidence>
<keyword evidence="14" id="KW-1185">Reference proteome</keyword>
<organism evidence="13 14">
    <name type="scientific">Phormidium tenue FACHB-1050</name>
    <dbReference type="NCBI Taxonomy" id="2692857"/>
    <lineage>
        <taxon>Bacteria</taxon>
        <taxon>Bacillati</taxon>
        <taxon>Cyanobacteriota</taxon>
        <taxon>Cyanophyceae</taxon>
        <taxon>Oscillatoriophycideae</taxon>
        <taxon>Oscillatoriales</taxon>
        <taxon>Oscillatoriaceae</taxon>
        <taxon>Phormidium</taxon>
    </lineage>
</organism>
<evidence type="ECO:0000256" key="1">
    <source>
        <dbReference type="ARBA" id="ARBA00012513"/>
    </source>
</evidence>
<feature type="region of interest" description="Disordered" evidence="10">
    <location>
        <begin position="306"/>
        <end position="325"/>
    </location>
</feature>
<feature type="compositionally biased region" description="Low complexity" evidence="10">
    <location>
        <begin position="308"/>
        <end position="325"/>
    </location>
</feature>
<dbReference type="InterPro" id="IPR011009">
    <property type="entry name" value="Kinase-like_dom_sf"/>
</dbReference>
<evidence type="ECO:0000256" key="5">
    <source>
        <dbReference type="ARBA" id="ARBA00022777"/>
    </source>
</evidence>
<comment type="caution">
    <text evidence="13">The sequence shown here is derived from an EMBL/GenBank/DDBJ whole genome shotgun (WGS) entry which is preliminary data.</text>
</comment>
<comment type="catalytic activity">
    <reaction evidence="7">
        <text>L-threonyl-[protein] + ATP = O-phospho-L-threonyl-[protein] + ADP + H(+)</text>
        <dbReference type="Rhea" id="RHEA:46608"/>
        <dbReference type="Rhea" id="RHEA-COMP:11060"/>
        <dbReference type="Rhea" id="RHEA-COMP:11605"/>
        <dbReference type="ChEBI" id="CHEBI:15378"/>
        <dbReference type="ChEBI" id="CHEBI:30013"/>
        <dbReference type="ChEBI" id="CHEBI:30616"/>
        <dbReference type="ChEBI" id="CHEBI:61977"/>
        <dbReference type="ChEBI" id="CHEBI:456216"/>
        <dbReference type="EC" id="2.7.11.1"/>
    </reaction>
</comment>
<dbReference type="SUPFAM" id="SSF56112">
    <property type="entry name" value="Protein kinase-like (PK-like)"/>
    <property type="match status" value="1"/>
</dbReference>
<dbReference type="EC" id="2.7.11.1" evidence="1"/>
<dbReference type="PANTHER" id="PTHR24363:SF0">
    <property type="entry name" value="SERINE_THREONINE KINASE LIKE DOMAIN CONTAINING 1"/>
    <property type="match status" value="1"/>
</dbReference>
<keyword evidence="2" id="KW-0723">Serine/threonine-protein kinase</keyword>
<dbReference type="RefSeq" id="WP_190578188.1">
    <property type="nucleotide sequence ID" value="NZ_CAWPQU010000006.1"/>
</dbReference>
<dbReference type="Pfam" id="PF13827">
    <property type="entry name" value="DUF4189"/>
    <property type="match status" value="1"/>
</dbReference>
<feature type="domain" description="Protein kinase" evidence="12">
    <location>
        <begin position="11"/>
        <end position="272"/>
    </location>
</feature>
<dbReference type="PANTHER" id="PTHR24363">
    <property type="entry name" value="SERINE/THREONINE PROTEIN KINASE"/>
    <property type="match status" value="1"/>
</dbReference>
<evidence type="ECO:0000313" key="13">
    <source>
        <dbReference type="EMBL" id="MBD2317346.1"/>
    </source>
</evidence>
<proteinExistence type="predicted"/>
<keyword evidence="11" id="KW-0472">Membrane</keyword>
<dbReference type="Proteomes" id="UP000618445">
    <property type="component" value="Unassembled WGS sequence"/>
</dbReference>
<dbReference type="InterPro" id="IPR000719">
    <property type="entry name" value="Prot_kinase_dom"/>
</dbReference>
<comment type="catalytic activity">
    <reaction evidence="8">
        <text>L-seryl-[protein] + ATP = O-phospho-L-seryl-[protein] + ADP + H(+)</text>
        <dbReference type="Rhea" id="RHEA:17989"/>
        <dbReference type="Rhea" id="RHEA-COMP:9863"/>
        <dbReference type="Rhea" id="RHEA-COMP:11604"/>
        <dbReference type="ChEBI" id="CHEBI:15378"/>
        <dbReference type="ChEBI" id="CHEBI:29999"/>
        <dbReference type="ChEBI" id="CHEBI:30616"/>
        <dbReference type="ChEBI" id="CHEBI:83421"/>
        <dbReference type="ChEBI" id="CHEBI:456216"/>
        <dbReference type="EC" id="2.7.11.1"/>
    </reaction>
</comment>
<dbReference type="PROSITE" id="PS00107">
    <property type="entry name" value="PROTEIN_KINASE_ATP"/>
    <property type="match status" value="1"/>
</dbReference>
<evidence type="ECO:0000313" key="14">
    <source>
        <dbReference type="Proteomes" id="UP000618445"/>
    </source>
</evidence>
<evidence type="ECO:0000256" key="2">
    <source>
        <dbReference type="ARBA" id="ARBA00022527"/>
    </source>
</evidence>
<dbReference type="EMBL" id="JACJQY010000014">
    <property type="protein sequence ID" value="MBD2317346.1"/>
    <property type="molecule type" value="Genomic_DNA"/>
</dbReference>
<keyword evidence="11" id="KW-1133">Transmembrane helix</keyword>
<feature type="transmembrane region" description="Helical" evidence="11">
    <location>
        <begin position="342"/>
        <end position="363"/>
    </location>
</feature>
<evidence type="ECO:0000256" key="4">
    <source>
        <dbReference type="ARBA" id="ARBA00022741"/>
    </source>
</evidence>
<reference evidence="13 14" key="1">
    <citation type="journal article" date="2020" name="ISME J.">
        <title>Comparative genomics reveals insights into cyanobacterial evolution and habitat adaptation.</title>
        <authorList>
            <person name="Chen M.Y."/>
            <person name="Teng W.K."/>
            <person name="Zhao L."/>
            <person name="Hu C.X."/>
            <person name="Zhou Y.K."/>
            <person name="Han B.P."/>
            <person name="Song L.R."/>
            <person name="Shu W.S."/>
        </authorList>
    </citation>
    <scope>NUCLEOTIDE SEQUENCE [LARGE SCALE GENOMIC DNA]</scope>
    <source>
        <strain evidence="13 14">FACHB-1050</strain>
    </source>
</reference>
<evidence type="ECO:0000256" key="6">
    <source>
        <dbReference type="ARBA" id="ARBA00022840"/>
    </source>
</evidence>
<feature type="compositionally biased region" description="Low complexity" evidence="10">
    <location>
        <begin position="379"/>
        <end position="399"/>
    </location>
</feature>
<evidence type="ECO:0000256" key="8">
    <source>
        <dbReference type="ARBA" id="ARBA00048679"/>
    </source>
</evidence>
<evidence type="ECO:0000259" key="12">
    <source>
        <dbReference type="PROSITE" id="PS50011"/>
    </source>
</evidence>
<dbReference type="CDD" id="cd14014">
    <property type="entry name" value="STKc_PknB_like"/>
    <property type="match status" value="1"/>
</dbReference>
<protein>
    <recommendedName>
        <fullName evidence="1">non-specific serine/threonine protein kinase</fullName>
        <ecNumber evidence="1">2.7.11.1</ecNumber>
    </recommendedName>
</protein>
<dbReference type="PROSITE" id="PS50011">
    <property type="entry name" value="PROTEIN_KINASE_DOM"/>
    <property type="match status" value="1"/>
</dbReference>
<dbReference type="InterPro" id="IPR017441">
    <property type="entry name" value="Protein_kinase_ATP_BS"/>
</dbReference>
<evidence type="ECO:0000256" key="3">
    <source>
        <dbReference type="ARBA" id="ARBA00022679"/>
    </source>
</evidence>
<gene>
    <name evidence="13" type="ORF">H6G05_10885</name>
</gene>
<dbReference type="Pfam" id="PF00069">
    <property type="entry name" value="Pkinase"/>
    <property type="match status" value="1"/>
</dbReference>
<dbReference type="Gene3D" id="1.10.510.10">
    <property type="entry name" value="Transferase(Phosphotransferase) domain 1"/>
    <property type="match status" value="1"/>
</dbReference>
<evidence type="ECO:0000256" key="7">
    <source>
        <dbReference type="ARBA" id="ARBA00047899"/>
    </source>
</evidence>